<feature type="compositionally biased region" description="Basic and acidic residues" evidence="1">
    <location>
        <begin position="1"/>
        <end position="11"/>
    </location>
</feature>
<accession>A0ABY8TFT3</accession>
<dbReference type="Proteomes" id="UP001233264">
    <property type="component" value="Plasmid pSkuCCBAU71714a"/>
</dbReference>
<proteinExistence type="predicted"/>
<dbReference type="RefSeq" id="WP_080590601.1">
    <property type="nucleotide sequence ID" value="NZ_CP120366.1"/>
</dbReference>
<dbReference type="EMBL" id="CP120366">
    <property type="protein sequence ID" value="WHS96725.1"/>
    <property type="molecule type" value="Genomic_DNA"/>
</dbReference>
<protein>
    <submittedName>
        <fullName evidence="2">Uncharacterized protein</fullName>
    </submittedName>
</protein>
<evidence type="ECO:0000256" key="1">
    <source>
        <dbReference type="SAM" id="MobiDB-lite"/>
    </source>
</evidence>
<evidence type="ECO:0000313" key="2">
    <source>
        <dbReference type="EMBL" id="WHS96725.1"/>
    </source>
</evidence>
<keyword evidence="2" id="KW-0614">Plasmid</keyword>
<organism evidence="2 3">
    <name type="scientific">Sinorhizobium kummerowiae</name>
    <dbReference type="NCBI Taxonomy" id="158892"/>
    <lineage>
        <taxon>Bacteria</taxon>
        <taxon>Pseudomonadati</taxon>
        <taxon>Pseudomonadota</taxon>
        <taxon>Alphaproteobacteria</taxon>
        <taxon>Hyphomicrobiales</taxon>
        <taxon>Rhizobiaceae</taxon>
        <taxon>Sinorhizobium/Ensifer group</taxon>
        <taxon>Sinorhizobium</taxon>
    </lineage>
</organism>
<gene>
    <name evidence="2" type="ORF">PZL22_005276</name>
</gene>
<keyword evidence="3" id="KW-1185">Reference proteome</keyword>
<feature type="region of interest" description="Disordered" evidence="1">
    <location>
        <begin position="1"/>
        <end position="20"/>
    </location>
</feature>
<sequence>MAFNPVRRDSSADASPTNSLEQGRFRYADRFDGGSGTDLANYYDAAADVVVDLPKDLSRASRIRLNGVSIAL</sequence>
<evidence type="ECO:0000313" key="3">
    <source>
        <dbReference type="Proteomes" id="UP001233264"/>
    </source>
</evidence>
<geneLocation type="plasmid" evidence="2 3">
    <name>pSkuCCBAU71714a</name>
</geneLocation>
<name>A0ABY8TFT3_9HYPH</name>
<reference evidence="2 3" key="1">
    <citation type="submission" date="2023-03" db="EMBL/GenBank/DDBJ databases">
        <authorList>
            <person name="Menendez E."/>
            <person name="Kaur S."/>
            <person name="Flores-Felix J.D."/>
            <person name="diCenzo G.C."/>
            <person name="Peix A."/>
            <person name="Velazquez E."/>
        </authorList>
    </citation>
    <scope>NUCLEOTIDE SEQUENCE [LARGE SCALE GENOMIC DNA]</scope>
    <source>
        <strain evidence="2 3">CCBAU 71714</strain>
        <plasmid evidence="2 3">pSkuCCBAU71714a</plasmid>
    </source>
</reference>